<name>A0A014PP37_9HYPO</name>
<organism evidence="1 2">
    <name type="scientific">Metarhizium robertsii</name>
    <dbReference type="NCBI Taxonomy" id="568076"/>
    <lineage>
        <taxon>Eukaryota</taxon>
        <taxon>Fungi</taxon>
        <taxon>Dikarya</taxon>
        <taxon>Ascomycota</taxon>
        <taxon>Pezizomycotina</taxon>
        <taxon>Sordariomycetes</taxon>
        <taxon>Hypocreomycetidae</taxon>
        <taxon>Hypocreales</taxon>
        <taxon>Clavicipitaceae</taxon>
        <taxon>Metarhizium</taxon>
    </lineage>
</organism>
<accession>A0A014PP37</accession>
<gene>
    <name evidence="1" type="ORF">X797_007728</name>
</gene>
<evidence type="ECO:0000313" key="1">
    <source>
        <dbReference type="EMBL" id="EXU99298.1"/>
    </source>
</evidence>
<dbReference type="HOGENOM" id="CLU_1806650_0_0_1"/>
<evidence type="ECO:0000313" key="2">
    <source>
        <dbReference type="Proteomes" id="UP000030151"/>
    </source>
</evidence>
<protein>
    <submittedName>
        <fullName evidence="1">Uncharacterized protein</fullName>
    </submittedName>
</protein>
<sequence length="143" mass="16384">MWRYLQTTCFSTTWRLVTDQDVNVITKRYKSSPWHIQRDVALAKPGNAHINQLLAKLHSFRPVNGKLYLANIFPSGKARSPEFVTGEKATSRPLKADSLYLGQLICFILTHSYSPFPSSISSPEDAIEEYQHGRTKLYRRQAI</sequence>
<dbReference type="Proteomes" id="UP000030151">
    <property type="component" value="Unassembled WGS sequence"/>
</dbReference>
<reference evidence="1 2" key="1">
    <citation type="submission" date="2014-02" db="EMBL/GenBank/DDBJ databases">
        <title>The genome sequence of the entomopathogenic fungus Metarhizium robertsii ARSEF 2575.</title>
        <authorList>
            <person name="Giuliano Garisto Donzelli B."/>
            <person name="Roe B.A."/>
            <person name="Macmil S.L."/>
            <person name="Krasnoff S.B."/>
            <person name="Gibson D.M."/>
        </authorList>
    </citation>
    <scope>NUCLEOTIDE SEQUENCE [LARGE SCALE GENOMIC DNA]</scope>
    <source>
        <strain evidence="1 2">ARSEF 2575</strain>
    </source>
</reference>
<comment type="caution">
    <text evidence="1">The sequence shown here is derived from an EMBL/GenBank/DDBJ whole genome shotgun (WGS) entry which is preliminary data.</text>
</comment>
<dbReference type="AlphaFoldDB" id="A0A014PP37"/>
<proteinExistence type="predicted"/>
<dbReference type="EMBL" id="JELW01000020">
    <property type="protein sequence ID" value="EXU99298.1"/>
    <property type="molecule type" value="Genomic_DNA"/>
</dbReference>